<comment type="subcellular location">
    <subcellularLocation>
        <location evidence="1 9">Cytoplasm</location>
    </subcellularLocation>
</comment>
<keyword evidence="3 9" id="KW-0378">Hydrolase</keyword>
<feature type="site" description="Important for substrate specificity" evidence="9">
    <location>
        <position position="154"/>
    </location>
</feature>
<evidence type="ECO:0000313" key="11">
    <source>
        <dbReference type="Proteomes" id="UP000824410"/>
    </source>
</evidence>
<dbReference type="AlphaFoldDB" id="A0A8E3YMG1"/>
<dbReference type="Proteomes" id="UP000824410">
    <property type="component" value="Unassembled WGS sequence"/>
</dbReference>
<dbReference type="SUPFAM" id="SSF52972">
    <property type="entry name" value="ITPase-like"/>
    <property type="match status" value="1"/>
</dbReference>
<comment type="similarity">
    <text evidence="7 9">Belongs to the Maf family. YceF subfamily.</text>
</comment>
<gene>
    <name evidence="10" type="ORF">EX242_20145</name>
</gene>
<keyword evidence="2 9" id="KW-0963">Cytoplasm</keyword>
<feature type="site" description="Important for substrate specificity" evidence="9">
    <location>
        <position position="70"/>
    </location>
</feature>
<dbReference type="FunFam" id="3.90.950.10:FF:000005">
    <property type="entry name" value="7-methyl-GTP pyrophosphatase"/>
    <property type="match status" value="1"/>
</dbReference>
<evidence type="ECO:0000256" key="1">
    <source>
        <dbReference type="ARBA" id="ARBA00004496"/>
    </source>
</evidence>
<dbReference type="Gene3D" id="3.90.950.10">
    <property type="match status" value="1"/>
</dbReference>
<dbReference type="HAMAP" id="MF_00528">
    <property type="entry name" value="Maf"/>
    <property type="match status" value="1"/>
</dbReference>
<organism evidence="10 11">
    <name type="scientific">Providencia rettgeri</name>
    <dbReference type="NCBI Taxonomy" id="587"/>
    <lineage>
        <taxon>Bacteria</taxon>
        <taxon>Pseudomonadati</taxon>
        <taxon>Pseudomonadota</taxon>
        <taxon>Gammaproteobacteria</taxon>
        <taxon>Enterobacterales</taxon>
        <taxon>Morganellaceae</taxon>
        <taxon>Providencia</taxon>
    </lineage>
</organism>
<dbReference type="RefSeq" id="WP_129466068.1">
    <property type="nucleotide sequence ID" value="NZ_ABEXNG020000029.1"/>
</dbReference>
<proteinExistence type="inferred from homology"/>
<name>A0A8E3YMG1_PRORE</name>
<dbReference type="GO" id="GO:0047429">
    <property type="term" value="F:nucleoside triphosphate diphosphatase activity"/>
    <property type="evidence" value="ECO:0007669"/>
    <property type="project" value="InterPro"/>
</dbReference>
<dbReference type="GO" id="GO:0005737">
    <property type="term" value="C:cytoplasm"/>
    <property type="evidence" value="ECO:0007669"/>
    <property type="project" value="UniProtKB-SubCell"/>
</dbReference>
<comment type="cofactor">
    <cofactor evidence="9">
        <name>a divalent metal cation</name>
        <dbReference type="ChEBI" id="CHEBI:60240"/>
    </cofactor>
</comment>
<evidence type="ECO:0000256" key="8">
    <source>
        <dbReference type="ARBA" id="ARBA00068163"/>
    </source>
</evidence>
<reference evidence="10" key="1">
    <citation type="submission" date="2019-02" db="EMBL/GenBank/DDBJ databases">
        <title>Genomic characterization of isolates from hospital effluents in KZN, South Africa.</title>
        <authorList>
            <person name="Ntshobeni N."/>
            <person name="Allam M."/>
            <person name="Ismail A."/>
            <person name="Amoako D."/>
            <person name="Essack S."/>
            <person name="Chenia H."/>
        </authorList>
    </citation>
    <scope>NUCLEOTIDE SEQUENCE</scope>
    <source>
        <strain evidence="10">AFE97_S1</strain>
    </source>
</reference>
<comment type="function">
    <text evidence="6 9">Nucleoside triphosphate pyrophosphatase that hydrolyzes 7-methyl-GTP (m(7)GTP). May have a dual role in cell division arrest and in preventing the incorporation of modified nucleotides into cellular nucleic acids.</text>
</comment>
<evidence type="ECO:0000256" key="2">
    <source>
        <dbReference type="ARBA" id="ARBA00022490"/>
    </source>
</evidence>
<keyword evidence="4 9" id="KW-0546">Nucleotide metabolism</keyword>
<comment type="catalytic activity">
    <reaction evidence="5 9">
        <text>N(7)-methyl-GTP + H2O = N(7)-methyl-GMP + diphosphate + H(+)</text>
        <dbReference type="Rhea" id="RHEA:58744"/>
        <dbReference type="ChEBI" id="CHEBI:15377"/>
        <dbReference type="ChEBI" id="CHEBI:15378"/>
        <dbReference type="ChEBI" id="CHEBI:33019"/>
        <dbReference type="ChEBI" id="CHEBI:58285"/>
        <dbReference type="ChEBI" id="CHEBI:87133"/>
    </reaction>
</comment>
<dbReference type="PANTHER" id="PTHR43213:SF10">
    <property type="entry name" value="7-METHYL-GTP PYROPHOSPHATASE"/>
    <property type="match status" value="1"/>
</dbReference>
<evidence type="ECO:0000256" key="7">
    <source>
        <dbReference type="ARBA" id="ARBA00060749"/>
    </source>
</evidence>
<feature type="active site" description="Proton acceptor" evidence="9">
    <location>
        <position position="69"/>
    </location>
</feature>
<dbReference type="InterPro" id="IPR029001">
    <property type="entry name" value="ITPase-like_fam"/>
</dbReference>
<evidence type="ECO:0000313" key="10">
    <source>
        <dbReference type="EMBL" id="MBX6982556.1"/>
    </source>
</evidence>
<sequence>MKSIILASTSEFRQTLLKKLGLPFLAVPPNIDESPILHESAQELVMRLAHAKAAALANQYPQHLIIGSDQVCVIDGKIVGKPHSFDNAFKQLQAASGNKITFYTGLCLLDTEIGKFDVQCELFDVYFRQLTDDEITHYLHKEEPFQCAGSFKSEGLGIALFERLEGRDPNTLIGLPIILLLEMLRKCGVNPLSD</sequence>
<dbReference type="PIRSF" id="PIRSF006305">
    <property type="entry name" value="Maf"/>
    <property type="match status" value="1"/>
</dbReference>
<evidence type="ECO:0000256" key="9">
    <source>
        <dbReference type="HAMAP-Rule" id="MF_00528"/>
    </source>
</evidence>
<accession>A0A8E3YMG1</accession>
<dbReference type="EC" id="3.6.1.-" evidence="9"/>
<evidence type="ECO:0000256" key="3">
    <source>
        <dbReference type="ARBA" id="ARBA00022801"/>
    </source>
</evidence>
<evidence type="ECO:0000256" key="5">
    <source>
        <dbReference type="ARBA" id="ARBA00050213"/>
    </source>
</evidence>
<dbReference type="CDD" id="cd00555">
    <property type="entry name" value="Maf"/>
    <property type="match status" value="1"/>
</dbReference>
<comment type="caution">
    <text evidence="9">Lacks conserved residue(s) required for the propagation of feature annotation.</text>
</comment>
<dbReference type="EMBL" id="SHDO01000030">
    <property type="protein sequence ID" value="MBX6982556.1"/>
    <property type="molecule type" value="Genomic_DNA"/>
</dbReference>
<evidence type="ECO:0000256" key="4">
    <source>
        <dbReference type="ARBA" id="ARBA00023080"/>
    </source>
</evidence>
<dbReference type="Pfam" id="PF02545">
    <property type="entry name" value="Maf"/>
    <property type="match status" value="1"/>
</dbReference>
<dbReference type="InterPro" id="IPR003697">
    <property type="entry name" value="Maf-like"/>
</dbReference>
<protein>
    <recommendedName>
        <fullName evidence="8 9">7-methyl-GTP pyrophosphatase</fullName>
        <shortName evidence="9">m(7)GTP pyrophosphatase</shortName>
        <ecNumber evidence="9">3.6.1.-</ecNumber>
    </recommendedName>
</protein>
<dbReference type="NCBIfam" id="TIGR00172">
    <property type="entry name" value="maf"/>
    <property type="match status" value="1"/>
</dbReference>
<evidence type="ECO:0000256" key="6">
    <source>
        <dbReference type="ARBA" id="ARBA00053369"/>
    </source>
</evidence>
<comment type="caution">
    <text evidence="10">The sequence shown here is derived from an EMBL/GenBank/DDBJ whole genome shotgun (WGS) entry which is preliminary data.</text>
</comment>
<feature type="site" description="Important for substrate specificity" evidence="9">
    <location>
        <position position="12"/>
    </location>
</feature>
<dbReference type="PANTHER" id="PTHR43213">
    <property type="entry name" value="BIFUNCTIONAL DTTP/UTP PYROPHOSPHATASE/METHYLTRANSFERASE PROTEIN-RELATED"/>
    <property type="match status" value="1"/>
</dbReference>
<dbReference type="GO" id="GO:0009117">
    <property type="term" value="P:nucleotide metabolic process"/>
    <property type="evidence" value="ECO:0007669"/>
    <property type="project" value="UniProtKB-KW"/>
</dbReference>